<feature type="domain" description="DDE Tnp4" evidence="3">
    <location>
        <begin position="116"/>
        <end position="272"/>
    </location>
</feature>
<dbReference type="GO" id="GO:0046872">
    <property type="term" value="F:metal ion binding"/>
    <property type="evidence" value="ECO:0007669"/>
    <property type="project" value="UniProtKB-KW"/>
</dbReference>
<proteinExistence type="predicted"/>
<evidence type="ECO:0000256" key="2">
    <source>
        <dbReference type="ARBA" id="ARBA00022723"/>
    </source>
</evidence>
<dbReference type="VEuPathDB" id="FungiDB:AeMF1_017067"/>
<dbReference type="Pfam" id="PF13359">
    <property type="entry name" value="DDE_Tnp_4"/>
    <property type="match status" value="1"/>
</dbReference>
<evidence type="ECO:0000256" key="1">
    <source>
        <dbReference type="ARBA" id="ARBA00001968"/>
    </source>
</evidence>
<dbReference type="PANTHER" id="PTHR34615">
    <property type="entry name" value="PX DOMAIN-CONTAINING PROTEIN"/>
    <property type="match status" value="1"/>
</dbReference>
<comment type="caution">
    <text evidence="4">The sequence shown here is derived from an EMBL/GenBank/DDBJ whole genome shotgun (WGS) entry which is preliminary data.</text>
</comment>
<evidence type="ECO:0000313" key="4">
    <source>
        <dbReference type="EMBL" id="KAF0729938.1"/>
    </source>
</evidence>
<comment type="cofactor">
    <cofactor evidence="1">
        <name>a divalent metal cation</name>
        <dbReference type="ChEBI" id="CHEBI:60240"/>
    </cofactor>
</comment>
<dbReference type="InterPro" id="IPR027806">
    <property type="entry name" value="HARBI1_dom"/>
</dbReference>
<evidence type="ECO:0000259" key="3">
    <source>
        <dbReference type="Pfam" id="PF13359"/>
    </source>
</evidence>
<accession>A0A6G0WR84</accession>
<organism evidence="4 5">
    <name type="scientific">Aphanomyces euteiches</name>
    <dbReference type="NCBI Taxonomy" id="100861"/>
    <lineage>
        <taxon>Eukaryota</taxon>
        <taxon>Sar</taxon>
        <taxon>Stramenopiles</taxon>
        <taxon>Oomycota</taxon>
        <taxon>Saprolegniomycetes</taxon>
        <taxon>Saprolegniales</taxon>
        <taxon>Verrucalvaceae</taxon>
        <taxon>Aphanomyces</taxon>
    </lineage>
</organism>
<keyword evidence="2" id="KW-0479">Metal-binding</keyword>
<dbReference type="AlphaFoldDB" id="A0A6G0WR84"/>
<dbReference type="Proteomes" id="UP000481153">
    <property type="component" value="Unassembled WGS sequence"/>
</dbReference>
<sequence length="301" mass="34825">MSKFRFNRMDIMRLIHCFGLPDIVLTPERTRCSSVEAVCILLRRLAVADRWIDIIDLFGRSISAMSNIFLFTIDHLHARFKRILYLDHDRVAQRLQTFCDAIKCKGAEIDNVWAFIDGTVRACSRPLNSAAQRSVYNGHKRKHSLKFQTLVTPDGIIVHVFGPVEGRRHDLTILRRSKLETALKNDQRFRGYIIFGDPAYGRSEQFASPFSGSRINAAQHEVNKSMSRVRVSIEWSYSQIIRYWSHLENRHKMCIGKSPISKIYKIAILLTNCVTCCRRGNTNSSYFRLNPPELEEYLQSP</sequence>
<protein>
    <recommendedName>
        <fullName evidence="3">DDE Tnp4 domain-containing protein</fullName>
    </recommendedName>
</protein>
<reference evidence="4 5" key="1">
    <citation type="submission" date="2019-07" db="EMBL/GenBank/DDBJ databases">
        <title>Genomics analysis of Aphanomyces spp. identifies a new class of oomycete effector associated with host adaptation.</title>
        <authorList>
            <person name="Gaulin E."/>
        </authorList>
    </citation>
    <scope>NUCLEOTIDE SEQUENCE [LARGE SCALE GENOMIC DNA]</scope>
    <source>
        <strain evidence="4 5">ATCC 201684</strain>
    </source>
</reference>
<dbReference type="EMBL" id="VJMJ01000159">
    <property type="protein sequence ID" value="KAF0729938.1"/>
    <property type="molecule type" value="Genomic_DNA"/>
</dbReference>
<gene>
    <name evidence="4" type="ORF">Ae201684_012577</name>
</gene>
<name>A0A6G0WR84_9STRA</name>
<evidence type="ECO:0000313" key="5">
    <source>
        <dbReference type="Proteomes" id="UP000481153"/>
    </source>
</evidence>
<keyword evidence="5" id="KW-1185">Reference proteome</keyword>
<dbReference type="PANTHER" id="PTHR34615:SF1">
    <property type="entry name" value="PX DOMAIN-CONTAINING PROTEIN"/>
    <property type="match status" value="1"/>
</dbReference>